<evidence type="ECO:0000313" key="1">
    <source>
        <dbReference type="EMBL" id="QJR13579.1"/>
    </source>
</evidence>
<dbReference type="AlphaFoldDB" id="A0A6M4H221"/>
<evidence type="ECO:0000313" key="2">
    <source>
        <dbReference type="Proteomes" id="UP000503096"/>
    </source>
</evidence>
<dbReference type="InParanoid" id="A0A6M4H221"/>
<reference evidence="1 2" key="1">
    <citation type="submission" date="2020-04" db="EMBL/GenBank/DDBJ databases">
        <title>Usitatibacter rugosus gen. nov., sp. nov. and Usitatibacter palustris sp. nov., novel members of Usitatibacteraceae fam. nov. within the order Nitrosomonadales isolated from soil.</title>
        <authorList>
            <person name="Huber K.J."/>
            <person name="Neumann-Schaal M."/>
            <person name="Geppert A."/>
            <person name="Luckner M."/>
            <person name="Wanner G."/>
            <person name="Overmann J."/>
        </authorList>
    </citation>
    <scope>NUCLEOTIDE SEQUENCE [LARGE SCALE GENOMIC DNA]</scope>
    <source>
        <strain evidence="1 2">Swamp67</strain>
    </source>
</reference>
<sequence length="119" mass="12986">MSSTAYVVVKTNQFRVRHLESGREGTFDARPPFTSARMLVGRFSVAGPLLKRAMKEIVQGSFFKVAPRVLIHPMEMSEGGLCEVEDRLLHELALGAGAAKVVVWAGSQPLSDAEVLAKF</sequence>
<dbReference type="KEGG" id="upl:DSM104440_00363"/>
<gene>
    <name evidence="1" type="ORF">DSM104440_00363</name>
</gene>
<evidence type="ECO:0008006" key="3">
    <source>
        <dbReference type="Google" id="ProtNLM"/>
    </source>
</evidence>
<protein>
    <recommendedName>
        <fullName evidence="3">Rod shape-determining protein MreB</fullName>
    </recommendedName>
</protein>
<keyword evidence="2" id="KW-1185">Reference proteome</keyword>
<accession>A0A6M4H221</accession>
<dbReference type="FunCoup" id="A0A6M4H221">
    <property type="interactions" value="12"/>
</dbReference>
<dbReference type="EMBL" id="CP053073">
    <property type="protein sequence ID" value="QJR13579.1"/>
    <property type="molecule type" value="Genomic_DNA"/>
</dbReference>
<proteinExistence type="predicted"/>
<dbReference type="Proteomes" id="UP000503096">
    <property type="component" value="Chromosome"/>
</dbReference>
<name>A0A6M4H221_9PROT</name>
<dbReference type="RefSeq" id="WP_171160285.1">
    <property type="nucleotide sequence ID" value="NZ_CP053073.1"/>
</dbReference>
<organism evidence="1 2">
    <name type="scientific">Usitatibacter palustris</name>
    <dbReference type="NCBI Taxonomy" id="2732487"/>
    <lineage>
        <taxon>Bacteria</taxon>
        <taxon>Pseudomonadati</taxon>
        <taxon>Pseudomonadota</taxon>
        <taxon>Betaproteobacteria</taxon>
        <taxon>Nitrosomonadales</taxon>
        <taxon>Usitatibacteraceae</taxon>
        <taxon>Usitatibacter</taxon>
    </lineage>
</organism>